<evidence type="ECO:0000313" key="3">
    <source>
        <dbReference type="EMBL" id="GAX23221.1"/>
    </source>
</evidence>
<evidence type="ECO:0000259" key="2">
    <source>
        <dbReference type="PROSITE" id="PS51670"/>
    </source>
</evidence>
<accession>A0A1Z5KAU1</accession>
<protein>
    <recommendedName>
        <fullName evidence="2">ShKT domain-containing protein</fullName>
    </recommendedName>
</protein>
<organism evidence="3 4">
    <name type="scientific">Fistulifera solaris</name>
    <name type="common">Oleaginous diatom</name>
    <dbReference type="NCBI Taxonomy" id="1519565"/>
    <lineage>
        <taxon>Eukaryota</taxon>
        <taxon>Sar</taxon>
        <taxon>Stramenopiles</taxon>
        <taxon>Ochrophyta</taxon>
        <taxon>Bacillariophyta</taxon>
        <taxon>Bacillariophyceae</taxon>
        <taxon>Bacillariophycidae</taxon>
        <taxon>Naviculales</taxon>
        <taxon>Naviculaceae</taxon>
        <taxon>Fistulifera</taxon>
    </lineage>
</organism>
<keyword evidence="1" id="KW-0732">Signal</keyword>
<proteinExistence type="predicted"/>
<dbReference type="SMART" id="SM00254">
    <property type="entry name" value="ShKT"/>
    <property type="match status" value="1"/>
</dbReference>
<reference evidence="3 4" key="1">
    <citation type="journal article" date="2015" name="Plant Cell">
        <title>Oil accumulation by the oleaginous diatom Fistulifera solaris as revealed by the genome and transcriptome.</title>
        <authorList>
            <person name="Tanaka T."/>
            <person name="Maeda Y."/>
            <person name="Veluchamy A."/>
            <person name="Tanaka M."/>
            <person name="Abida H."/>
            <person name="Marechal E."/>
            <person name="Bowler C."/>
            <person name="Muto M."/>
            <person name="Sunaga Y."/>
            <person name="Tanaka M."/>
            <person name="Yoshino T."/>
            <person name="Taniguchi T."/>
            <person name="Fukuda Y."/>
            <person name="Nemoto M."/>
            <person name="Matsumoto M."/>
            <person name="Wong P.S."/>
            <person name="Aburatani S."/>
            <person name="Fujibuchi W."/>
        </authorList>
    </citation>
    <scope>NUCLEOTIDE SEQUENCE [LARGE SCALE GENOMIC DNA]</scope>
    <source>
        <strain evidence="3 4">JPCC DA0580</strain>
    </source>
</reference>
<dbReference type="EMBL" id="BDSP01000199">
    <property type="protein sequence ID" value="GAX23221.1"/>
    <property type="molecule type" value="Genomic_DNA"/>
</dbReference>
<dbReference type="InterPro" id="IPR003582">
    <property type="entry name" value="ShKT_dom"/>
</dbReference>
<dbReference type="OrthoDB" id="291007at2759"/>
<dbReference type="InParanoid" id="A0A1Z5KAU1"/>
<gene>
    <name evidence="3" type="ORF">FisN_21Hh097</name>
</gene>
<feature type="domain" description="ShKT" evidence="2">
    <location>
        <begin position="118"/>
        <end position="152"/>
    </location>
</feature>
<dbReference type="Proteomes" id="UP000198406">
    <property type="component" value="Unassembled WGS sequence"/>
</dbReference>
<dbReference type="AlphaFoldDB" id="A0A1Z5KAU1"/>
<name>A0A1Z5KAU1_FISSO</name>
<dbReference type="PROSITE" id="PS51670">
    <property type="entry name" value="SHKT"/>
    <property type="match status" value="1"/>
</dbReference>
<feature type="chain" id="PRO_5013278202" description="ShKT domain-containing protein" evidence="1">
    <location>
        <begin position="23"/>
        <end position="160"/>
    </location>
</feature>
<evidence type="ECO:0000256" key="1">
    <source>
        <dbReference type="SAM" id="SignalP"/>
    </source>
</evidence>
<comment type="caution">
    <text evidence="3">The sequence shown here is derived from an EMBL/GenBank/DDBJ whole genome shotgun (WGS) entry which is preliminary data.</text>
</comment>
<feature type="signal peptide" evidence="1">
    <location>
        <begin position="1"/>
        <end position="22"/>
    </location>
</feature>
<sequence>MTPIKILKTTLLLTLFNVHVTAREERNKALEHAHVIPQDARYCVDTSPTSYICSDDPMDVRKHFDPDTYQEMDTGLPQRVDGTELERRGIQKVLNAMDAYYYGEVLSNPEYREVRQYCRNRNELCAFWTHIGECETNRLFMLPNCAPACRLCLLLDTNLA</sequence>
<keyword evidence="4" id="KW-1185">Reference proteome</keyword>
<evidence type="ECO:0000313" key="4">
    <source>
        <dbReference type="Proteomes" id="UP000198406"/>
    </source>
</evidence>
<dbReference type="Pfam" id="PF01549">
    <property type="entry name" value="ShK"/>
    <property type="match status" value="1"/>
</dbReference>